<evidence type="ECO:0000313" key="2">
    <source>
        <dbReference type="EMBL" id="SCB51712.1"/>
    </source>
</evidence>
<dbReference type="InterPro" id="IPR027473">
    <property type="entry name" value="L-asparaginase_C"/>
</dbReference>
<dbReference type="PIRSF" id="PIRSF001220">
    <property type="entry name" value="L-ASNase_gatD"/>
    <property type="match status" value="1"/>
</dbReference>
<proteinExistence type="predicted"/>
<gene>
    <name evidence="2" type="ORF">GA0061101_14221</name>
</gene>
<dbReference type="AlphaFoldDB" id="A0A1C3XHG6"/>
<dbReference type="InterPro" id="IPR027474">
    <property type="entry name" value="L-asparaginase_N"/>
</dbReference>
<dbReference type="GO" id="GO:0016740">
    <property type="term" value="F:transferase activity"/>
    <property type="evidence" value="ECO:0007669"/>
    <property type="project" value="UniProtKB-KW"/>
</dbReference>
<protein>
    <submittedName>
        <fullName evidence="2">L-asparaginase/Glu-tRNAGln amidotransferase subunit D</fullName>
    </submittedName>
</protein>
<dbReference type="SUPFAM" id="SSF53774">
    <property type="entry name" value="Glutaminase/Asparaginase"/>
    <property type="match status" value="1"/>
</dbReference>
<dbReference type="InterPro" id="IPR006034">
    <property type="entry name" value="Asparaginase/glutaminase-like"/>
</dbReference>
<dbReference type="EMBL" id="FMAF01000042">
    <property type="protein sequence ID" value="SCB51712.1"/>
    <property type="molecule type" value="Genomic_DNA"/>
</dbReference>
<dbReference type="RefSeq" id="WP_037197851.1">
    <property type="nucleotide sequence ID" value="NZ_FMAF01000042.1"/>
</dbReference>
<reference evidence="2 3" key="1">
    <citation type="submission" date="2016-08" db="EMBL/GenBank/DDBJ databases">
        <authorList>
            <person name="Seilhamer J.J."/>
        </authorList>
    </citation>
    <scope>NUCLEOTIDE SEQUENCE [LARGE SCALE GENOMIC DNA]</scope>
    <source>
        <strain evidence="2 3">P1-7</strain>
    </source>
</reference>
<dbReference type="InterPro" id="IPR036152">
    <property type="entry name" value="Asp/glu_Ase-like_sf"/>
</dbReference>
<accession>A0A1C3XHG6</accession>
<sequence length="569" mass="61580">MPEGSDCRKVRIAHLAGPNATIHNTPPLITSNKARRLHGLPLLSDVDGNPSRYDPLRPQRLALPVWVYIEHFSAHPLEADAAELYCDPDGYLDAQGRFSPTRSSATDVAVLKVELRPEDGYYPLPYMARQRDGSAWEADGISPKAPRDASRQPFMPDGERMFAEIDRLGVDPLGLGNSIANIADVDFFRVVPSGGYTKGSATEGQGAQGSASTAPEIEGRDFFAYRPVHLAKSPPRASLAQITNAAQRILSSGHYDGAIWTQGSPRIEETIYWLNLVLDVTAPVCGNASQRYHGETSNDGPRNLIDSVHYIRSRCWADEQGHNRAGAVLVQDQRVFAAREVAKVDARPGGYIASGGHGGVIGSAGQGGPSLRFLPCAKHTRDSAVNITRLPDEVMGISLSEGRLERVTVPIKNGRGELLEHAIPKVSIVKDYSYSEDDYGTRPDLEVEINATLDQYLRLHPLSGFVLEGLSPYGKPAASSKAVALERALYCGVPVVIVGRGNSEGFALSGGLFVGGSNLTATKARLLLMLCLMKFGMLPPAKDPGQPTALEKAVTEARLRLYREVFDTH</sequence>
<dbReference type="PIRSF" id="PIRSF500176">
    <property type="entry name" value="L_ASNase"/>
    <property type="match status" value="1"/>
</dbReference>
<evidence type="ECO:0000313" key="3">
    <source>
        <dbReference type="Proteomes" id="UP000199205"/>
    </source>
</evidence>
<dbReference type="PROSITE" id="PS51732">
    <property type="entry name" value="ASN_GLN_ASE_3"/>
    <property type="match status" value="1"/>
</dbReference>
<dbReference type="Gene3D" id="3.40.50.1170">
    <property type="entry name" value="L-asparaginase, N-terminal domain"/>
    <property type="match status" value="1"/>
</dbReference>
<dbReference type="OrthoDB" id="9788068at2"/>
<keyword evidence="2" id="KW-0808">Transferase</keyword>
<dbReference type="Pfam" id="PF00710">
    <property type="entry name" value="Asparaginase"/>
    <property type="match status" value="1"/>
</dbReference>
<evidence type="ECO:0000259" key="1">
    <source>
        <dbReference type="Pfam" id="PF00710"/>
    </source>
</evidence>
<dbReference type="Gene3D" id="3.40.50.40">
    <property type="match status" value="1"/>
</dbReference>
<name>A0A1C3XHG6_9HYPH</name>
<dbReference type="GO" id="GO:0004067">
    <property type="term" value="F:asparaginase activity"/>
    <property type="evidence" value="ECO:0007669"/>
    <property type="project" value="UniProtKB-UniRule"/>
</dbReference>
<dbReference type="InterPro" id="IPR037152">
    <property type="entry name" value="L-asparaginase_N_sf"/>
</dbReference>
<organism evidence="2 3">
    <name type="scientific">Rhizobium lusitanum</name>
    <dbReference type="NCBI Taxonomy" id="293958"/>
    <lineage>
        <taxon>Bacteria</taxon>
        <taxon>Pseudomonadati</taxon>
        <taxon>Pseudomonadota</taxon>
        <taxon>Alphaproteobacteria</taxon>
        <taxon>Hyphomicrobiales</taxon>
        <taxon>Rhizobiaceae</taxon>
        <taxon>Rhizobium/Agrobacterium group</taxon>
        <taxon>Rhizobium</taxon>
    </lineage>
</organism>
<dbReference type="SMART" id="SM00870">
    <property type="entry name" value="Asparaginase"/>
    <property type="match status" value="1"/>
</dbReference>
<dbReference type="Proteomes" id="UP000199205">
    <property type="component" value="Unassembled WGS sequence"/>
</dbReference>
<feature type="domain" description="L-asparaginase N-terminal" evidence="1">
    <location>
        <begin position="237"/>
        <end position="347"/>
    </location>
</feature>